<dbReference type="InterPro" id="IPR037185">
    <property type="entry name" value="EmrE-like"/>
</dbReference>
<feature type="domain" description="EamA" evidence="7">
    <location>
        <begin position="141"/>
        <end position="277"/>
    </location>
</feature>
<evidence type="ECO:0000256" key="3">
    <source>
        <dbReference type="ARBA" id="ARBA00022692"/>
    </source>
</evidence>
<accession>A0A432WR59</accession>
<dbReference type="PANTHER" id="PTHR42920:SF5">
    <property type="entry name" value="EAMA DOMAIN-CONTAINING PROTEIN"/>
    <property type="match status" value="1"/>
</dbReference>
<evidence type="ECO:0000259" key="7">
    <source>
        <dbReference type="Pfam" id="PF00892"/>
    </source>
</evidence>
<feature type="transmembrane region" description="Helical" evidence="6">
    <location>
        <begin position="113"/>
        <end position="131"/>
    </location>
</feature>
<dbReference type="Proteomes" id="UP000288405">
    <property type="component" value="Unassembled WGS sequence"/>
</dbReference>
<dbReference type="RefSeq" id="WP_126775566.1">
    <property type="nucleotide sequence ID" value="NZ_PIPM01000001.1"/>
</dbReference>
<feature type="transmembrane region" description="Helical" evidence="6">
    <location>
        <begin position="137"/>
        <end position="159"/>
    </location>
</feature>
<dbReference type="SUPFAM" id="SSF103481">
    <property type="entry name" value="Multidrug resistance efflux transporter EmrE"/>
    <property type="match status" value="2"/>
</dbReference>
<dbReference type="OrthoDB" id="1412048at2"/>
<dbReference type="PANTHER" id="PTHR42920">
    <property type="entry name" value="OS03G0707200 PROTEIN-RELATED"/>
    <property type="match status" value="1"/>
</dbReference>
<dbReference type="GO" id="GO:0005886">
    <property type="term" value="C:plasma membrane"/>
    <property type="evidence" value="ECO:0007669"/>
    <property type="project" value="UniProtKB-SubCell"/>
</dbReference>
<feature type="transmembrane region" description="Helical" evidence="6">
    <location>
        <begin position="28"/>
        <end position="46"/>
    </location>
</feature>
<evidence type="ECO:0000256" key="6">
    <source>
        <dbReference type="SAM" id="Phobius"/>
    </source>
</evidence>
<dbReference type="AlphaFoldDB" id="A0A432WR59"/>
<proteinExistence type="predicted"/>
<dbReference type="EMBL" id="PIPM01000001">
    <property type="protein sequence ID" value="RUO36255.1"/>
    <property type="molecule type" value="Genomic_DNA"/>
</dbReference>
<feature type="transmembrane region" description="Helical" evidence="6">
    <location>
        <begin position="58"/>
        <end position="75"/>
    </location>
</feature>
<comment type="caution">
    <text evidence="8">The sequence shown here is derived from an EMBL/GenBank/DDBJ whole genome shotgun (WGS) entry which is preliminary data.</text>
</comment>
<gene>
    <name evidence="8" type="ORF">CWE11_00075</name>
</gene>
<dbReference type="Pfam" id="PF00892">
    <property type="entry name" value="EamA"/>
    <property type="match status" value="2"/>
</dbReference>
<dbReference type="InterPro" id="IPR000620">
    <property type="entry name" value="EamA_dom"/>
</dbReference>
<keyword evidence="9" id="KW-1185">Reference proteome</keyword>
<evidence type="ECO:0000256" key="4">
    <source>
        <dbReference type="ARBA" id="ARBA00022989"/>
    </source>
</evidence>
<organism evidence="8 9">
    <name type="scientific">Aliidiomarina sanyensis</name>
    <dbReference type="NCBI Taxonomy" id="1249555"/>
    <lineage>
        <taxon>Bacteria</taxon>
        <taxon>Pseudomonadati</taxon>
        <taxon>Pseudomonadota</taxon>
        <taxon>Gammaproteobacteria</taxon>
        <taxon>Alteromonadales</taxon>
        <taxon>Idiomarinaceae</taxon>
        <taxon>Aliidiomarina</taxon>
    </lineage>
</organism>
<feature type="domain" description="EamA" evidence="7">
    <location>
        <begin position="4"/>
        <end position="129"/>
    </location>
</feature>
<keyword evidence="3 6" id="KW-0812">Transmembrane</keyword>
<keyword evidence="5 6" id="KW-0472">Membrane</keyword>
<evidence type="ECO:0000256" key="5">
    <source>
        <dbReference type="ARBA" id="ARBA00023136"/>
    </source>
</evidence>
<keyword evidence="2" id="KW-1003">Cell membrane</keyword>
<comment type="subcellular location">
    <subcellularLocation>
        <location evidence="1">Cell membrane</location>
        <topology evidence="1">Multi-pass membrane protein</topology>
    </subcellularLocation>
</comment>
<evidence type="ECO:0000313" key="9">
    <source>
        <dbReference type="Proteomes" id="UP000288405"/>
    </source>
</evidence>
<keyword evidence="4 6" id="KW-1133">Transmembrane helix</keyword>
<protein>
    <submittedName>
        <fullName evidence="8">EamA family transporter</fullName>
    </submittedName>
</protein>
<reference evidence="8 9" key="1">
    <citation type="journal article" date="2011" name="Front. Microbiol.">
        <title>Genomic signatures of strain selection and enhancement in Bacillus atrophaeus var. globigii, a historical biowarfare simulant.</title>
        <authorList>
            <person name="Gibbons H.S."/>
            <person name="Broomall S.M."/>
            <person name="McNew L.A."/>
            <person name="Daligault H."/>
            <person name="Chapman C."/>
            <person name="Bruce D."/>
            <person name="Karavis M."/>
            <person name="Krepps M."/>
            <person name="McGregor P.A."/>
            <person name="Hong C."/>
            <person name="Park K.H."/>
            <person name="Akmal A."/>
            <person name="Feldman A."/>
            <person name="Lin J.S."/>
            <person name="Chang W.E."/>
            <person name="Higgs B.W."/>
            <person name="Demirev P."/>
            <person name="Lindquist J."/>
            <person name="Liem A."/>
            <person name="Fochler E."/>
            <person name="Read T.D."/>
            <person name="Tapia R."/>
            <person name="Johnson S."/>
            <person name="Bishop-Lilly K.A."/>
            <person name="Detter C."/>
            <person name="Han C."/>
            <person name="Sozhamannan S."/>
            <person name="Rosenzweig C.N."/>
            <person name="Skowronski E.W."/>
        </authorList>
    </citation>
    <scope>NUCLEOTIDE SEQUENCE [LARGE SCALE GENOMIC DNA]</scope>
    <source>
        <strain evidence="8 9">GYP-17</strain>
    </source>
</reference>
<feature type="transmembrane region" description="Helical" evidence="6">
    <location>
        <begin position="235"/>
        <end position="254"/>
    </location>
</feature>
<dbReference type="InterPro" id="IPR051258">
    <property type="entry name" value="Diverse_Substrate_Transporter"/>
</dbReference>
<name>A0A432WR59_9GAMM</name>
<evidence type="ECO:0000313" key="8">
    <source>
        <dbReference type="EMBL" id="RUO36255.1"/>
    </source>
</evidence>
<feature type="transmembrane region" description="Helical" evidence="6">
    <location>
        <begin position="81"/>
        <end position="101"/>
    </location>
</feature>
<evidence type="ECO:0000256" key="2">
    <source>
        <dbReference type="ARBA" id="ARBA00022475"/>
    </source>
</evidence>
<sequence>MPILILMTLVWAFSFSLIGEYLAADVDAYIAVFIRMVLACVLIVPFLRIGQTPTKKRLYLMGIGAIQIGLMYLLLYHAFLYISVAEVLLFTIFTPLYITLLDERVLNKKQLPLAWWIAALISVIGAGLIRYQGLSVGFITGFVLIQGANLCFALGQVAYKRLELGTPRQQLQHYGLFFVGATIVSGLGMLLFADFNRTPTTTVHWIVLLWLGLGASGVGYLLWSIASKRVNIGQLATMNNALIPAGLLVNFALWGQDVNWPQLILGGTIIVIAVVIASRVQPNRRHGTNTSDPSKENI</sequence>
<evidence type="ECO:0000256" key="1">
    <source>
        <dbReference type="ARBA" id="ARBA00004651"/>
    </source>
</evidence>
<feature type="transmembrane region" description="Helical" evidence="6">
    <location>
        <begin position="205"/>
        <end position="223"/>
    </location>
</feature>
<feature type="transmembrane region" description="Helical" evidence="6">
    <location>
        <begin position="171"/>
        <end position="193"/>
    </location>
</feature>
<feature type="transmembrane region" description="Helical" evidence="6">
    <location>
        <begin position="260"/>
        <end position="277"/>
    </location>
</feature>